<dbReference type="InterPro" id="IPR043128">
    <property type="entry name" value="Rev_trsase/Diguanyl_cyclase"/>
</dbReference>
<feature type="domain" description="GGDEF" evidence="4">
    <location>
        <begin position="175"/>
        <end position="311"/>
    </location>
</feature>
<feature type="compositionally biased region" description="Polar residues" evidence="3">
    <location>
        <begin position="315"/>
        <end position="324"/>
    </location>
</feature>
<dbReference type="NCBIfam" id="TIGR00254">
    <property type="entry name" value="GGDEF"/>
    <property type="match status" value="1"/>
</dbReference>
<evidence type="ECO:0000259" key="4">
    <source>
        <dbReference type="PROSITE" id="PS50887"/>
    </source>
</evidence>
<dbReference type="InterPro" id="IPR050469">
    <property type="entry name" value="Diguanylate_Cyclase"/>
</dbReference>
<accession>A0A518CZQ8</accession>
<dbReference type="SUPFAM" id="SSF55073">
    <property type="entry name" value="Nucleotide cyclase"/>
    <property type="match status" value="1"/>
</dbReference>
<reference evidence="5 6" key="1">
    <citation type="submission" date="2019-02" db="EMBL/GenBank/DDBJ databases">
        <title>Deep-cultivation of Planctomycetes and their phenomic and genomic characterization uncovers novel biology.</title>
        <authorList>
            <person name="Wiegand S."/>
            <person name="Jogler M."/>
            <person name="Boedeker C."/>
            <person name="Pinto D."/>
            <person name="Vollmers J."/>
            <person name="Rivas-Marin E."/>
            <person name="Kohn T."/>
            <person name="Peeters S.H."/>
            <person name="Heuer A."/>
            <person name="Rast P."/>
            <person name="Oberbeckmann S."/>
            <person name="Bunk B."/>
            <person name="Jeske O."/>
            <person name="Meyerdierks A."/>
            <person name="Storesund J.E."/>
            <person name="Kallscheuer N."/>
            <person name="Luecker S."/>
            <person name="Lage O.M."/>
            <person name="Pohl T."/>
            <person name="Merkel B.J."/>
            <person name="Hornburger P."/>
            <person name="Mueller R.-W."/>
            <person name="Bruemmer F."/>
            <person name="Labrenz M."/>
            <person name="Spormann A.M."/>
            <person name="Op den Camp H."/>
            <person name="Overmann J."/>
            <person name="Amann R."/>
            <person name="Jetten M.S.M."/>
            <person name="Mascher T."/>
            <person name="Medema M.H."/>
            <person name="Devos D.P."/>
            <person name="Kaster A.-K."/>
            <person name="Ovreas L."/>
            <person name="Rohde M."/>
            <person name="Galperin M.Y."/>
            <person name="Jogler C."/>
        </authorList>
    </citation>
    <scope>NUCLEOTIDE SEQUENCE [LARGE SCALE GENOMIC DNA]</scope>
    <source>
        <strain evidence="5 6">Pla163</strain>
    </source>
</reference>
<dbReference type="GO" id="GO:0052621">
    <property type="term" value="F:diguanylate cyclase activity"/>
    <property type="evidence" value="ECO:0007669"/>
    <property type="project" value="UniProtKB-EC"/>
</dbReference>
<dbReference type="CDD" id="cd01949">
    <property type="entry name" value="GGDEF"/>
    <property type="match status" value="1"/>
</dbReference>
<keyword evidence="5" id="KW-0808">Transferase</keyword>
<name>A0A518CZQ8_9BACT</name>
<evidence type="ECO:0000313" key="6">
    <source>
        <dbReference type="Proteomes" id="UP000319342"/>
    </source>
</evidence>
<dbReference type="AlphaFoldDB" id="A0A518CZQ8"/>
<dbReference type="PROSITE" id="PS50887">
    <property type="entry name" value="GGDEF"/>
    <property type="match status" value="1"/>
</dbReference>
<evidence type="ECO:0000313" key="5">
    <source>
        <dbReference type="EMBL" id="QDU84710.1"/>
    </source>
</evidence>
<dbReference type="InterPro" id="IPR029787">
    <property type="entry name" value="Nucleotide_cyclase"/>
</dbReference>
<proteinExistence type="predicted"/>
<evidence type="ECO:0000256" key="2">
    <source>
        <dbReference type="ARBA" id="ARBA00034247"/>
    </source>
</evidence>
<evidence type="ECO:0000256" key="1">
    <source>
        <dbReference type="ARBA" id="ARBA00012528"/>
    </source>
</evidence>
<dbReference type="PANTHER" id="PTHR45138:SF9">
    <property type="entry name" value="DIGUANYLATE CYCLASE DGCM-RELATED"/>
    <property type="match status" value="1"/>
</dbReference>
<dbReference type="EC" id="2.7.7.65" evidence="1"/>
<dbReference type="Gene3D" id="3.30.70.270">
    <property type="match status" value="1"/>
</dbReference>
<evidence type="ECO:0000256" key="3">
    <source>
        <dbReference type="SAM" id="MobiDB-lite"/>
    </source>
</evidence>
<dbReference type="Proteomes" id="UP000319342">
    <property type="component" value="Chromosome"/>
</dbReference>
<gene>
    <name evidence="5" type="primary">dosC_1</name>
    <name evidence="5" type="ORF">Pla163_18220</name>
</gene>
<sequence length="324" mass="35250">MDTRPLILACDHRDGTLARKLAAPERGSVRPGPPLTDARIEVSASLRESLERLRRERPEVLVIDPLTPGGLAELGALASSGGDQLPVLLVGEHGDASVLVNRVEGSVPWDLIDRRAHPGEFRLRLERLLRDARLRREVGELRHRASHDDRTDLLRPQAFQDLLQGQFSAALEVGASLALIMVDLDDFGSINKRYDHTVGDAVIERVGAAVRRTLRLEDFAGRLGGDEFAVLLPYAGAPEATRVSERLKDGIVRLSGRWPEFGADLTLSGSFGWAVFDGLQPPSVGDLRLAAERALREAKRRGGNQAVGAHELVVHTSNGSPAPE</sequence>
<dbReference type="InterPro" id="IPR000160">
    <property type="entry name" value="GGDEF_dom"/>
</dbReference>
<dbReference type="EMBL" id="CP036290">
    <property type="protein sequence ID" value="QDU84710.1"/>
    <property type="molecule type" value="Genomic_DNA"/>
</dbReference>
<dbReference type="OrthoDB" id="244535at2"/>
<dbReference type="Pfam" id="PF00990">
    <property type="entry name" value="GGDEF"/>
    <property type="match status" value="1"/>
</dbReference>
<dbReference type="RefSeq" id="WP_145186749.1">
    <property type="nucleotide sequence ID" value="NZ_CP036290.1"/>
</dbReference>
<feature type="region of interest" description="Disordered" evidence="3">
    <location>
        <begin position="300"/>
        <end position="324"/>
    </location>
</feature>
<dbReference type="SMART" id="SM00267">
    <property type="entry name" value="GGDEF"/>
    <property type="match status" value="1"/>
</dbReference>
<protein>
    <recommendedName>
        <fullName evidence="1">diguanylate cyclase</fullName>
        <ecNumber evidence="1">2.7.7.65</ecNumber>
    </recommendedName>
</protein>
<organism evidence="5 6">
    <name type="scientific">Rohdeia mirabilis</name>
    <dbReference type="NCBI Taxonomy" id="2528008"/>
    <lineage>
        <taxon>Bacteria</taxon>
        <taxon>Pseudomonadati</taxon>
        <taxon>Planctomycetota</taxon>
        <taxon>Planctomycetia</taxon>
        <taxon>Planctomycetia incertae sedis</taxon>
        <taxon>Rohdeia</taxon>
    </lineage>
</organism>
<keyword evidence="5" id="KW-0548">Nucleotidyltransferase</keyword>
<dbReference type="PANTHER" id="PTHR45138">
    <property type="entry name" value="REGULATORY COMPONENTS OF SENSORY TRANSDUCTION SYSTEM"/>
    <property type="match status" value="1"/>
</dbReference>
<keyword evidence="6" id="KW-1185">Reference proteome</keyword>
<comment type="catalytic activity">
    <reaction evidence="2">
        <text>2 GTP = 3',3'-c-di-GMP + 2 diphosphate</text>
        <dbReference type="Rhea" id="RHEA:24898"/>
        <dbReference type="ChEBI" id="CHEBI:33019"/>
        <dbReference type="ChEBI" id="CHEBI:37565"/>
        <dbReference type="ChEBI" id="CHEBI:58805"/>
        <dbReference type="EC" id="2.7.7.65"/>
    </reaction>
</comment>